<dbReference type="Gene3D" id="1.20.1070.10">
    <property type="entry name" value="Rhodopsin 7-helix transmembrane proteins"/>
    <property type="match status" value="1"/>
</dbReference>
<dbReference type="Proteomes" id="UP001153620">
    <property type="component" value="Chromosome 3"/>
</dbReference>
<proteinExistence type="predicted"/>
<gene>
    <name evidence="1" type="ORF">CHIRRI_LOCUS12344</name>
</gene>
<reference evidence="1" key="1">
    <citation type="submission" date="2022-01" db="EMBL/GenBank/DDBJ databases">
        <authorList>
            <person name="King R."/>
        </authorList>
    </citation>
    <scope>NUCLEOTIDE SEQUENCE</scope>
</reference>
<dbReference type="AlphaFoldDB" id="A0A9N9S3I2"/>
<evidence type="ECO:0000313" key="1">
    <source>
        <dbReference type="EMBL" id="CAG9809523.1"/>
    </source>
</evidence>
<protein>
    <submittedName>
        <fullName evidence="1">Uncharacterized protein</fullName>
    </submittedName>
</protein>
<keyword evidence="2" id="KW-1185">Reference proteome</keyword>
<name>A0A9N9S3I2_9DIPT</name>
<dbReference type="EMBL" id="OU895879">
    <property type="protein sequence ID" value="CAG9809523.1"/>
    <property type="molecule type" value="Genomic_DNA"/>
</dbReference>
<accession>A0A9N9S3I2</accession>
<organism evidence="1 2">
    <name type="scientific">Chironomus riparius</name>
    <dbReference type="NCBI Taxonomy" id="315576"/>
    <lineage>
        <taxon>Eukaryota</taxon>
        <taxon>Metazoa</taxon>
        <taxon>Ecdysozoa</taxon>
        <taxon>Arthropoda</taxon>
        <taxon>Hexapoda</taxon>
        <taxon>Insecta</taxon>
        <taxon>Pterygota</taxon>
        <taxon>Neoptera</taxon>
        <taxon>Endopterygota</taxon>
        <taxon>Diptera</taxon>
        <taxon>Nematocera</taxon>
        <taxon>Chironomoidea</taxon>
        <taxon>Chironomidae</taxon>
        <taxon>Chironominae</taxon>
        <taxon>Chironomus</taxon>
    </lineage>
</organism>
<dbReference type="SUPFAM" id="SSF81321">
    <property type="entry name" value="Family A G protein-coupled receptor-like"/>
    <property type="match status" value="1"/>
</dbReference>
<evidence type="ECO:0000313" key="2">
    <source>
        <dbReference type="Proteomes" id="UP001153620"/>
    </source>
</evidence>
<reference evidence="1" key="2">
    <citation type="submission" date="2022-10" db="EMBL/GenBank/DDBJ databases">
        <authorList>
            <consortium name="ENA_rothamsted_submissions"/>
            <consortium name="culmorum"/>
            <person name="King R."/>
        </authorList>
    </citation>
    <scope>NUCLEOTIDE SEQUENCE</scope>
</reference>
<dbReference type="OrthoDB" id="10053194at2759"/>
<sequence>MLLLLSDDQNDACSCLRLHFLLAAIQLVHGCYNPIIYGLMNSRFKACFIAVLYRIPGFQKFFARRLRGTRERYPNNGESIFLALNHQQTCINKTNRIVKNDDYYNGDVRVNGFEENSHLHRMNTSTTYISTRRKQQHTTGKIVQKVEVCNQFVI</sequence>